<dbReference type="Gene3D" id="3.90.20.20">
    <property type="match status" value="1"/>
</dbReference>
<evidence type="ECO:0000256" key="1">
    <source>
        <dbReference type="ARBA" id="ARBA00009054"/>
    </source>
</evidence>
<evidence type="ECO:0000256" key="3">
    <source>
        <dbReference type="HAMAP-Rule" id="MF_01151"/>
    </source>
</evidence>
<dbReference type="Pfam" id="PF01025">
    <property type="entry name" value="GrpE"/>
    <property type="match status" value="1"/>
</dbReference>
<comment type="similarity">
    <text evidence="1 3 5">Belongs to the GrpE family.</text>
</comment>
<comment type="function">
    <text evidence="3 4">Participates actively in the response to hyperosmotic and heat shock by preventing the aggregation of stress-denatured proteins, in association with DnaK and GrpE. It is the nucleotide exchange factor for DnaK and may function as a thermosensor. Unfolded proteins bind initially to DnaJ; upon interaction with the DnaJ-bound protein, DnaK hydrolyzes its bound ATP, resulting in the formation of a stable complex. GrpE releases ADP from DnaK; ATP binding to DnaK triggers the release of the substrate protein, thus completing the reaction cycle. Several rounds of ATP-dependent interactions between DnaJ, DnaK and GrpE are required for fully efficient folding.</text>
</comment>
<proteinExistence type="inferred from homology"/>
<evidence type="ECO:0000313" key="8">
    <source>
        <dbReference type="Proteomes" id="UP001207337"/>
    </source>
</evidence>
<dbReference type="HAMAP" id="MF_01151">
    <property type="entry name" value="GrpE"/>
    <property type="match status" value="1"/>
</dbReference>
<dbReference type="Gene3D" id="2.30.22.10">
    <property type="entry name" value="Head domain of nucleotide exchange factor GrpE"/>
    <property type="match status" value="1"/>
</dbReference>
<comment type="subunit">
    <text evidence="3">Homodimer.</text>
</comment>
<protein>
    <recommendedName>
        <fullName evidence="3 4">Protein GrpE</fullName>
    </recommendedName>
    <alternativeName>
        <fullName evidence="3">HSP-70 cofactor</fullName>
    </alternativeName>
</protein>
<dbReference type="PANTHER" id="PTHR21237:SF23">
    <property type="entry name" value="GRPE PROTEIN HOMOLOG, MITOCHONDRIAL"/>
    <property type="match status" value="1"/>
</dbReference>
<dbReference type="InterPro" id="IPR013805">
    <property type="entry name" value="GrpE_CC"/>
</dbReference>
<evidence type="ECO:0000256" key="4">
    <source>
        <dbReference type="RuleBase" id="RU000639"/>
    </source>
</evidence>
<evidence type="ECO:0000313" key="7">
    <source>
        <dbReference type="EMBL" id="MCW9711562.1"/>
    </source>
</evidence>
<dbReference type="RefSeq" id="WP_265786882.1">
    <property type="nucleotide sequence ID" value="NZ_BAABRS010000001.1"/>
</dbReference>
<dbReference type="CDD" id="cd00446">
    <property type="entry name" value="GrpE"/>
    <property type="match status" value="1"/>
</dbReference>
<gene>
    <name evidence="3 7" type="primary">grpE</name>
    <name evidence="7" type="ORF">LQ318_01480</name>
</gene>
<dbReference type="EMBL" id="JAJNDC010000001">
    <property type="protein sequence ID" value="MCW9711562.1"/>
    <property type="molecule type" value="Genomic_DNA"/>
</dbReference>
<comment type="caution">
    <text evidence="7">The sequence shown here is derived from an EMBL/GenBank/DDBJ whole genome shotgun (WGS) entry which is preliminary data.</text>
</comment>
<comment type="subcellular location">
    <subcellularLocation>
        <location evidence="3">Cytoplasm</location>
    </subcellularLocation>
</comment>
<evidence type="ECO:0000256" key="2">
    <source>
        <dbReference type="ARBA" id="ARBA00023186"/>
    </source>
</evidence>
<name>A0ABT3PUP1_9BACT</name>
<accession>A0ABT3PUP1</accession>
<dbReference type="PROSITE" id="PS01071">
    <property type="entry name" value="GRPE"/>
    <property type="match status" value="1"/>
</dbReference>
<keyword evidence="2 3" id="KW-0143">Chaperone</keyword>
<dbReference type="SUPFAM" id="SSF58014">
    <property type="entry name" value="Coiled-coil domain of nucleotide exchange factor GrpE"/>
    <property type="match status" value="1"/>
</dbReference>
<dbReference type="PANTHER" id="PTHR21237">
    <property type="entry name" value="GRPE PROTEIN"/>
    <property type="match status" value="1"/>
</dbReference>
<organism evidence="7 8">
    <name type="scientific">Fodinibius salicampi</name>
    <dbReference type="NCBI Taxonomy" id="1920655"/>
    <lineage>
        <taxon>Bacteria</taxon>
        <taxon>Pseudomonadati</taxon>
        <taxon>Balneolota</taxon>
        <taxon>Balneolia</taxon>
        <taxon>Balneolales</taxon>
        <taxon>Balneolaceae</taxon>
        <taxon>Fodinibius</taxon>
    </lineage>
</organism>
<feature type="region of interest" description="Disordered" evidence="6">
    <location>
        <begin position="1"/>
        <end position="24"/>
    </location>
</feature>
<dbReference type="SUPFAM" id="SSF51064">
    <property type="entry name" value="Head domain of nucleotide exchange factor GrpE"/>
    <property type="match status" value="1"/>
</dbReference>
<reference evidence="7 8" key="1">
    <citation type="submission" date="2021-11" db="EMBL/GenBank/DDBJ databases">
        <title>Aliifidinibius sp. nov., a new bacterium isolated from saline soil.</title>
        <authorList>
            <person name="Galisteo C."/>
            <person name="De La Haba R."/>
            <person name="Sanchez-Porro C."/>
            <person name="Ventosa A."/>
        </authorList>
    </citation>
    <scope>NUCLEOTIDE SEQUENCE [LARGE SCALE GENOMIC DNA]</scope>
    <source>
        <strain evidence="7 8">KACC 190600</strain>
    </source>
</reference>
<evidence type="ECO:0000256" key="6">
    <source>
        <dbReference type="SAM" id="MobiDB-lite"/>
    </source>
</evidence>
<keyword evidence="8" id="KW-1185">Reference proteome</keyword>
<dbReference type="InterPro" id="IPR000740">
    <property type="entry name" value="GrpE"/>
</dbReference>
<dbReference type="InterPro" id="IPR009012">
    <property type="entry name" value="GrpE_head"/>
</dbReference>
<dbReference type="PRINTS" id="PR00773">
    <property type="entry name" value="GRPEPROTEIN"/>
</dbReference>
<evidence type="ECO:0000256" key="5">
    <source>
        <dbReference type="RuleBase" id="RU004478"/>
    </source>
</evidence>
<sequence length="200" mass="23528">MGESKEESTKEVKEQEVDQQQESAELKEQLTEKFQDLDEEELRERLVNREQEYHELEKELTKTQEQHLRKAAELENYRKRVQRERSQIYETAKANALDDFLDINDDLRRTLKAAEDVEVNDTFMDGLLLVANKFEEVLNKYGVERIDEVGVPFNVDLHDAMMRKKPEDENVGSDVVLEVIENGYRMGERTIRHAKVIVSE</sequence>
<feature type="compositionally biased region" description="Basic and acidic residues" evidence="6">
    <location>
        <begin position="1"/>
        <end position="16"/>
    </location>
</feature>
<keyword evidence="3" id="KW-0963">Cytoplasm</keyword>
<keyword evidence="3 4" id="KW-0346">Stress response</keyword>
<dbReference type="Proteomes" id="UP001207337">
    <property type="component" value="Unassembled WGS sequence"/>
</dbReference>